<evidence type="ECO:0008006" key="3">
    <source>
        <dbReference type="Google" id="ProtNLM"/>
    </source>
</evidence>
<dbReference type="EMBL" id="JACHXW010000007">
    <property type="protein sequence ID" value="MBB3152869.1"/>
    <property type="molecule type" value="Genomic_DNA"/>
</dbReference>
<dbReference type="AlphaFoldDB" id="A0A7W5C9Z6"/>
<proteinExistence type="predicted"/>
<keyword evidence="2" id="KW-1185">Reference proteome</keyword>
<dbReference type="Proteomes" id="UP000518605">
    <property type="component" value="Unassembled WGS sequence"/>
</dbReference>
<reference evidence="1 2" key="1">
    <citation type="submission" date="2020-08" db="EMBL/GenBank/DDBJ databases">
        <title>Genomic Encyclopedia of Type Strains, Phase III (KMG-III): the genomes of soil and plant-associated and newly described type strains.</title>
        <authorList>
            <person name="Whitman W."/>
        </authorList>
    </citation>
    <scope>NUCLEOTIDE SEQUENCE [LARGE SCALE GENOMIC DNA]</scope>
    <source>
        <strain evidence="1 2">CECT 8234</strain>
    </source>
</reference>
<name>A0A7W5C9Z6_9BACL</name>
<accession>A0A7W5C9Z6</accession>
<evidence type="ECO:0000313" key="1">
    <source>
        <dbReference type="EMBL" id="MBB3152869.1"/>
    </source>
</evidence>
<dbReference type="InterPro" id="IPR039498">
    <property type="entry name" value="NTP_transf_5"/>
</dbReference>
<dbReference type="Pfam" id="PF14907">
    <property type="entry name" value="NTP_transf_5"/>
    <property type="match status" value="1"/>
</dbReference>
<comment type="caution">
    <text evidence="1">The sequence shown here is derived from an EMBL/GenBank/DDBJ whole genome shotgun (WGS) entry which is preliminary data.</text>
</comment>
<dbReference type="RefSeq" id="WP_183563330.1">
    <property type="nucleotide sequence ID" value="NZ_CBCSLB010000006.1"/>
</dbReference>
<protein>
    <recommendedName>
        <fullName evidence="3">Nucleotidyltransferase family protein</fullName>
    </recommendedName>
</protein>
<organism evidence="1 2">
    <name type="scientific">Paenibacillus endophyticus</name>
    <dbReference type="NCBI Taxonomy" id="1294268"/>
    <lineage>
        <taxon>Bacteria</taxon>
        <taxon>Bacillati</taxon>
        <taxon>Bacillota</taxon>
        <taxon>Bacilli</taxon>
        <taxon>Bacillales</taxon>
        <taxon>Paenibacillaceae</taxon>
        <taxon>Paenibacillus</taxon>
    </lineage>
</organism>
<sequence length="390" mass="46688">MIRKDMNNEIEKELQKRLLVPCEQRLLSLLFKEHVSIEEIECQLQELDMDLGNHNYLLMLAHFGYNVDWMGFPEHVIPQLKGIYRYYQVENALMLQKLFMSMQKLNEKNLYPLLLKGAAMRLHFAPGVSRMMADLDFALERDQYEKAVSIFQDMGAEYMVEAPYSITYKLGKTEFDIHHVIFKNNLEKGSDIWERVEQIEVNSCQFRVLSPIDMFVHILDSQSRCIFVDEMPERRMKWLFDAKMVLKMMPDTDWAAIAKRAKELHCSYRVHLMMKLFATCFPEDISLEDVEILFAVNSGYTKWLTDAMDFYEMIVPYMKERRADENGSITLRVISLRIKYKPIRKEYKYYSHELKEFRSGMCFARYVAELYHFNRPMKLYRKYLSRLRIR</sequence>
<evidence type="ECO:0000313" key="2">
    <source>
        <dbReference type="Proteomes" id="UP000518605"/>
    </source>
</evidence>
<gene>
    <name evidence="1" type="ORF">FHS16_002926</name>
</gene>